<name>A0ABZ2TBS6_9RHOB</name>
<evidence type="ECO:0000313" key="1">
    <source>
        <dbReference type="EMBL" id="WYK17137.1"/>
    </source>
</evidence>
<sequence length="99" mass="11425">MIEEFQKYRSEGLDAEGAYQKSKQLGLDFGQRLRTLTQVYGLSLADYKALVMRLDASLTSIEYREKPLPNLEEAIRRAGNVCKIRRKKTLRLSAETNDR</sequence>
<protein>
    <submittedName>
        <fullName evidence="1">Uncharacterized protein</fullName>
    </submittedName>
</protein>
<organism evidence="1 2">
    <name type="scientific">Roseovarius rhodophyticola</name>
    <dbReference type="NCBI Taxonomy" id="3080827"/>
    <lineage>
        <taxon>Bacteria</taxon>
        <taxon>Pseudomonadati</taxon>
        <taxon>Pseudomonadota</taxon>
        <taxon>Alphaproteobacteria</taxon>
        <taxon>Rhodobacterales</taxon>
        <taxon>Roseobacteraceae</taxon>
        <taxon>Roseovarius</taxon>
    </lineage>
</organism>
<evidence type="ECO:0000313" key="2">
    <source>
        <dbReference type="Proteomes" id="UP001281305"/>
    </source>
</evidence>
<dbReference type="RefSeq" id="WP_339106640.1">
    <property type="nucleotide sequence ID" value="NZ_CP146606.1"/>
</dbReference>
<keyword evidence="2" id="KW-1185">Reference proteome</keyword>
<dbReference type="EMBL" id="CP146606">
    <property type="protein sequence ID" value="WYK17137.1"/>
    <property type="molecule type" value="Genomic_DNA"/>
</dbReference>
<reference evidence="1 2" key="1">
    <citation type="submission" date="2024-02" db="EMBL/GenBank/DDBJ databases">
        <title>Roseovarius strain W115 nov., isolated from a marine algae.</title>
        <authorList>
            <person name="Lee M.W."/>
            <person name="Lee J.K."/>
            <person name="Kim J.M."/>
            <person name="Choi D.G."/>
            <person name="Baek J.H."/>
            <person name="Bayburt H."/>
            <person name="Jung J.J."/>
            <person name="Han D.M."/>
            <person name="Jeon C.O."/>
        </authorList>
    </citation>
    <scope>NUCLEOTIDE SEQUENCE [LARGE SCALE GENOMIC DNA]</scope>
    <source>
        <strain evidence="1 2">W115</strain>
    </source>
</reference>
<proteinExistence type="predicted"/>
<dbReference type="Proteomes" id="UP001281305">
    <property type="component" value="Chromosome"/>
</dbReference>
<accession>A0ABZ2TBS6</accession>
<gene>
    <name evidence="1" type="ORF">RZS32_011985</name>
</gene>